<dbReference type="InterPro" id="IPR004101">
    <property type="entry name" value="Mur_ligase_C"/>
</dbReference>
<proteinExistence type="predicted"/>
<comment type="subcellular location">
    <subcellularLocation>
        <location evidence="1">Cytoplasm</location>
    </subcellularLocation>
</comment>
<dbReference type="GO" id="GO:0008763">
    <property type="term" value="F:UDP-N-acetylmuramate-L-alanine ligase activity"/>
    <property type="evidence" value="ECO:0007669"/>
    <property type="project" value="UniProtKB-UniRule"/>
</dbReference>
<keyword evidence="12" id="KW-0961">Cell wall biogenesis/degradation</keyword>
<dbReference type="RefSeq" id="WP_011139322.1">
    <property type="nucleotide sequence ID" value="NC_005090.1"/>
</dbReference>
<keyword evidence="5 18" id="KW-0436">Ligase</keyword>
<feature type="domain" description="Mur ligase central" evidence="17">
    <location>
        <begin position="109"/>
        <end position="217"/>
    </location>
</feature>
<dbReference type="InterPro" id="IPR000713">
    <property type="entry name" value="Mur_ligase_N"/>
</dbReference>
<evidence type="ECO:0000313" key="18">
    <source>
        <dbReference type="EMBL" id="CAE10538.1"/>
    </source>
</evidence>
<protein>
    <recommendedName>
        <fullName evidence="3 14">UDP-N-acetylmuramate--L-alanine ligase</fullName>
        <ecNumber evidence="3 14">6.3.2.8</ecNumber>
    </recommendedName>
</protein>
<dbReference type="InterPro" id="IPR036565">
    <property type="entry name" value="Mur-like_cat_sf"/>
</dbReference>
<evidence type="ECO:0000256" key="2">
    <source>
        <dbReference type="ARBA" id="ARBA00004752"/>
    </source>
</evidence>
<evidence type="ECO:0000256" key="12">
    <source>
        <dbReference type="ARBA" id="ARBA00023316"/>
    </source>
</evidence>
<dbReference type="EC" id="6.3.2.8" evidence="3 14"/>
<evidence type="ECO:0000256" key="13">
    <source>
        <dbReference type="ARBA" id="ARBA00047833"/>
    </source>
</evidence>
<evidence type="ECO:0000256" key="7">
    <source>
        <dbReference type="ARBA" id="ARBA00022741"/>
    </source>
</evidence>
<dbReference type="InterPro" id="IPR036615">
    <property type="entry name" value="Mur_ligase_C_dom_sf"/>
</dbReference>
<dbReference type="STRING" id="273121.WS1484"/>
<keyword evidence="6" id="KW-0132">Cell division</keyword>
<evidence type="ECO:0000256" key="4">
    <source>
        <dbReference type="ARBA" id="ARBA00022490"/>
    </source>
</evidence>
<dbReference type="eggNOG" id="COG0773">
    <property type="taxonomic scope" value="Bacteria"/>
</dbReference>
<feature type="domain" description="Mur ligase C-terminal" evidence="16">
    <location>
        <begin position="297"/>
        <end position="388"/>
    </location>
</feature>
<dbReference type="InterPro" id="IPR050061">
    <property type="entry name" value="MurCDEF_pg_biosynth"/>
</dbReference>
<evidence type="ECO:0000256" key="8">
    <source>
        <dbReference type="ARBA" id="ARBA00022840"/>
    </source>
</evidence>
<evidence type="ECO:0000259" key="17">
    <source>
        <dbReference type="Pfam" id="PF08245"/>
    </source>
</evidence>
<dbReference type="GO" id="GO:0071555">
    <property type="term" value="P:cell wall organization"/>
    <property type="evidence" value="ECO:0007669"/>
    <property type="project" value="UniProtKB-KW"/>
</dbReference>
<evidence type="ECO:0000256" key="6">
    <source>
        <dbReference type="ARBA" id="ARBA00022618"/>
    </source>
</evidence>
<dbReference type="Gene3D" id="3.40.1190.10">
    <property type="entry name" value="Mur-like, catalytic domain"/>
    <property type="match status" value="1"/>
</dbReference>
<dbReference type="KEGG" id="wsu:WS1484"/>
<dbReference type="SUPFAM" id="SSF51984">
    <property type="entry name" value="MurCD N-terminal domain"/>
    <property type="match status" value="1"/>
</dbReference>
<keyword evidence="4" id="KW-0963">Cytoplasm</keyword>
<evidence type="ECO:0000313" key="19">
    <source>
        <dbReference type="Proteomes" id="UP000000422"/>
    </source>
</evidence>
<evidence type="ECO:0000256" key="1">
    <source>
        <dbReference type="ARBA" id="ARBA00004496"/>
    </source>
</evidence>
<reference evidence="18 19" key="1">
    <citation type="journal article" date="2003" name="Proc. Natl. Acad. Sci. U.S.A.">
        <title>Complete genome sequence and analysis of Wolinella succinogenes.</title>
        <authorList>
            <person name="Baar C."/>
            <person name="Eppinger M."/>
            <person name="Raddatz G."/>
            <person name="Simon JM."/>
            <person name="Lanz C."/>
            <person name="Klimmek O."/>
            <person name="Nandakumar R."/>
            <person name="Gross R."/>
            <person name="Rosinus A."/>
            <person name="Keller H."/>
            <person name="Jagtap P."/>
            <person name="Linke B."/>
            <person name="Meyer F."/>
            <person name="Lederer H."/>
            <person name="Schuster S.C."/>
        </authorList>
    </citation>
    <scope>NUCLEOTIDE SEQUENCE [LARGE SCALE GENOMIC DNA]</scope>
    <source>
        <strain evidence="19">ATCC 29543 / DSM 1740 / CCUG 13145 / JCM 31913 / LMG 7466 / NCTC 11488 / FDC 602W</strain>
    </source>
</reference>
<organism evidence="18 19">
    <name type="scientific">Wolinella succinogenes (strain ATCC 29543 / DSM 1740 / CCUG 13145 / JCM 31913 / LMG 7466 / NCTC 11488 / FDC 602W)</name>
    <name type="common">Vibrio succinogenes</name>
    <dbReference type="NCBI Taxonomy" id="273121"/>
    <lineage>
        <taxon>Bacteria</taxon>
        <taxon>Pseudomonadati</taxon>
        <taxon>Campylobacterota</taxon>
        <taxon>Epsilonproteobacteria</taxon>
        <taxon>Campylobacterales</taxon>
        <taxon>Helicobacteraceae</taxon>
        <taxon>Wolinella</taxon>
    </lineage>
</organism>
<accession>Q7M8Q6</accession>
<dbReference type="Gene3D" id="3.90.190.20">
    <property type="entry name" value="Mur ligase, C-terminal domain"/>
    <property type="match status" value="1"/>
</dbReference>
<sequence>MSKALKIHFVGIGGIGISGLAKYLKAQGAEVSGSDIAEGTTTKYLKKMGIPLSIPHDAEIITNQELLIHSAIIKPDNIELVRAKERGITILSRAEALPMILGDKRVYAVAGAHGKSTTTAILSSLLPDCSAIIGAESKEFGSNVREVRSECVVFEADESDRSFLNSNPYCAIVTNAEPEHMENYNYDLDLFHGAYREFLQKAKKRVINAEDAFLSTLTSLEATRLYPSRDITELSYELIEGEPYTRFKLLDLGDFRVWGLGEHIALDASLAILAVRDEMPLALIKERLQNFKGIKKRFDILQKSAPILIDDYAHHPTEIEATLGAVKKYSALLGDLPVTAIWQPHKYSRTLSNLERFIECFKGVDRLIILPVYAAGEKPVSLDLQTLFKRYSPLFATHLKRESWGLSLWHEGTLLEELKEGLIVGFGAGDITYQLRGGI</sequence>
<dbReference type="InterPro" id="IPR005758">
    <property type="entry name" value="UDP-N-AcMur_Ala_ligase_MurC"/>
</dbReference>
<dbReference type="GO" id="GO:0009252">
    <property type="term" value="P:peptidoglycan biosynthetic process"/>
    <property type="evidence" value="ECO:0007669"/>
    <property type="project" value="UniProtKB-UniRule"/>
</dbReference>
<dbReference type="SUPFAM" id="SSF53623">
    <property type="entry name" value="MurD-like peptide ligases, catalytic domain"/>
    <property type="match status" value="1"/>
</dbReference>
<evidence type="ECO:0000256" key="3">
    <source>
        <dbReference type="ARBA" id="ARBA00012211"/>
    </source>
</evidence>
<dbReference type="Pfam" id="PF01225">
    <property type="entry name" value="Mur_ligase"/>
    <property type="match status" value="1"/>
</dbReference>
<dbReference type="Pfam" id="PF08245">
    <property type="entry name" value="Mur_ligase_M"/>
    <property type="match status" value="1"/>
</dbReference>
<comment type="pathway">
    <text evidence="2">Cell wall biogenesis; peptidoglycan biosynthesis.</text>
</comment>
<evidence type="ECO:0000256" key="5">
    <source>
        <dbReference type="ARBA" id="ARBA00022598"/>
    </source>
</evidence>
<dbReference type="Gene3D" id="3.40.50.720">
    <property type="entry name" value="NAD(P)-binding Rossmann-like Domain"/>
    <property type="match status" value="1"/>
</dbReference>
<dbReference type="Proteomes" id="UP000000422">
    <property type="component" value="Chromosome"/>
</dbReference>
<keyword evidence="7" id="KW-0547">Nucleotide-binding</keyword>
<comment type="catalytic activity">
    <reaction evidence="13">
        <text>UDP-N-acetyl-alpha-D-muramate + L-alanine + ATP = UDP-N-acetyl-alpha-D-muramoyl-L-alanine + ADP + phosphate + H(+)</text>
        <dbReference type="Rhea" id="RHEA:23372"/>
        <dbReference type="ChEBI" id="CHEBI:15378"/>
        <dbReference type="ChEBI" id="CHEBI:30616"/>
        <dbReference type="ChEBI" id="CHEBI:43474"/>
        <dbReference type="ChEBI" id="CHEBI:57972"/>
        <dbReference type="ChEBI" id="CHEBI:70757"/>
        <dbReference type="ChEBI" id="CHEBI:83898"/>
        <dbReference type="ChEBI" id="CHEBI:456216"/>
        <dbReference type="EC" id="6.3.2.8"/>
    </reaction>
</comment>
<evidence type="ECO:0000256" key="14">
    <source>
        <dbReference type="NCBIfam" id="TIGR01082"/>
    </source>
</evidence>
<evidence type="ECO:0000256" key="11">
    <source>
        <dbReference type="ARBA" id="ARBA00023306"/>
    </source>
</evidence>
<dbReference type="SUPFAM" id="SSF53244">
    <property type="entry name" value="MurD-like peptide ligases, peptide-binding domain"/>
    <property type="match status" value="1"/>
</dbReference>
<keyword evidence="11" id="KW-0131">Cell cycle</keyword>
<dbReference type="GO" id="GO:0008360">
    <property type="term" value="P:regulation of cell shape"/>
    <property type="evidence" value="ECO:0007669"/>
    <property type="project" value="UniProtKB-KW"/>
</dbReference>
<dbReference type="PANTHER" id="PTHR43445">
    <property type="entry name" value="UDP-N-ACETYLMURAMATE--L-ALANINE LIGASE-RELATED"/>
    <property type="match status" value="1"/>
</dbReference>
<gene>
    <name evidence="18" type="primary">MURC</name>
    <name evidence="18" type="ordered locus">WS1484</name>
</gene>
<dbReference type="GO" id="GO:0005524">
    <property type="term" value="F:ATP binding"/>
    <property type="evidence" value="ECO:0007669"/>
    <property type="project" value="UniProtKB-KW"/>
</dbReference>
<dbReference type="Pfam" id="PF02875">
    <property type="entry name" value="Mur_ligase_C"/>
    <property type="match status" value="1"/>
</dbReference>
<keyword evidence="9" id="KW-0133">Cell shape</keyword>
<dbReference type="NCBIfam" id="TIGR01082">
    <property type="entry name" value="murC"/>
    <property type="match status" value="1"/>
</dbReference>
<evidence type="ECO:0000256" key="10">
    <source>
        <dbReference type="ARBA" id="ARBA00022984"/>
    </source>
</evidence>
<name>Q7M8Q6_WOLSU</name>
<keyword evidence="8" id="KW-0067">ATP-binding</keyword>
<dbReference type="PANTHER" id="PTHR43445:SF3">
    <property type="entry name" value="UDP-N-ACETYLMURAMATE--L-ALANINE LIGASE"/>
    <property type="match status" value="1"/>
</dbReference>
<dbReference type="GO" id="GO:0005737">
    <property type="term" value="C:cytoplasm"/>
    <property type="evidence" value="ECO:0007669"/>
    <property type="project" value="UniProtKB-SubCell"/>
</dbReference>
<keyword evidence="10" id="KW-0573">Peptidoglycan synthesis</keyword>
<evidence type="ECO:0000259" key="16">
    <source>
        <dbReference type="Pfam" id="PF02875"/>
    </source>
</evidence>
<dbReference type="UniPathway" id="UPA00219"/>
<dbReference type="EMBL" id="BX571661">
    <property type="protein sequence ID" value="CAE10538.1"/>
    <property type="molecule type" value="Genomic_DNA"/>
</dbReference>
<evidence type="ECO:0000256" key="9">
    <source>
        <dbReference type="ARBA" id="ARBA00022960"/>
    </source>
</evidence>
<dbReference type="GO" id="GO:0051301">
    <property type="term" value="P:cell division"/>
    <property type="evidence" value="ECO:0007669"/>
    <property type="project" value="UniProtKB-KW"/>
</dbReference>
<dbReference type="AlphaFoldDB" id="Q7M8Q6"/>
<keyword evidence="19" id="KW-1185">Reference proteome</keyword>
<feature type="domain" description="Mur ligase N-terminal catalytic" evidence="15">
    <location>
        <begin position="6"/>
        <end position="103"/>
    </location>
</feature>
<dbReference type="InterPro" id="IPR013221">
    <property type="entry name" value="Mur_ligase_cen"/>
</dbReference>
<evidence type="ECO:0000259" key="15">
    <source>
        <dbReference type="Pfam" id="PF01225"/>
    </source>
</evidence>
<dbReference type="HOGENOM" id="CLU_028104_2_2_7"/>